<organism evidence="2 3">
    <name type="scientific">Vibrio marisflavi CECT 7928</name>
    <dbReference type="NCBI Taxonomy" id="634439"/>
    <lineage>
        <taxon>Bacteria</taxon>
        <taxon>Pseudomonadati</taxon>
        <taxon>Pseudomonadota</taxon>
        <taxon>Gammaproteobacteria</taxon>
        <taxon>Vibrionales</taxon>
        <taxon>Vibrionaceae</taxon>
        <taxon>Vibrio</taxon>
    </lineage>
</organism>
<evidence type="ECO:0000313" key="2">
    <source>
        <dbReference type="EMBL" id="CAH0541933.1"/>
    </source>
</evidence>
<gene>
    <name evidence="2" type="ORF">VMF7928_03958</name>
</gene>
<evidence type="ECO:0000313" key="3">
    <source>
        <dbReference type="Proteomes" id="UP000838748"/>
    </source>
</evidence>
<feature type="transmembrane region" description="Helical" evidence="1">
    <location>
        <begin position="14"/>
        <end position="31"/>
    </location>
</feature>
<evidence type="ECO:0008006" key="4">
    <source>
        <dbReference type="Google" id="ProtNLM"/>
    </source>
</evidence>
<keyword evidence="3" id="KW-1185">Reference proteome</keyword>
<accession>A0ABN8EBE0</accession>
<reference evidence="2" key="1">
    <citation type="submission" date="2021-11" db="EMBL/GenBank/DDBJ databases">
        <authorList>
            <person name="Rodrigo-Torres L."/>
            <person name="Arahal R. D."/>
            <person name="Lucena T."/>
        </authorList>
    </citation>
    <scope>NUCLEOTIDE SEQUENCE</scope>
    <source>
        <strain evidence="2">CECT 7928</strain>
    </source>
</reference>
<keyword evidence="1" id="KW-0812">Transmembrane</keyword>
<keyword evidence="1" id="KW-0472">Membrane</keyword>
<comment type="caution">
    <text evidence="2">The sequence shown here is derived from an EMBL/GenBank/DDBJ whole genome shotgun (WGS) entry which is preliminary data.</text>
</comment>
<name>A0ABN8EBE0_9VIBR</name>
<evidence type="ECO:0000256" key="1">
    <source>
        <dbReference type="SAM" id="Phobius"/>
    </source>
</evidence>
<dbReference type="Proteomes" id="UP000838748">
    <property type="component" value="Unassembled WGS sequence"/>
</dbReference>
<keyword evidence="1" id="KW-1133">Transmembrane helix</keyword>
<feature type="transmembrane region" description="Helical" evidence="1">
    <location>
        <begin position="37"/>
        <end position="56"/>
    </location>
</feature>
<protein>
    <recommendedName>
        <fullName evidence="4">NADH dehydrogenase subunit II-related protein</fullName>
    </recommendedName>
</protein>
<sequence>MLTRYTGMTAKKQSYLFTFGFVLTVLGMGLTDLWLPMVVGAILMAALMVESWVRVAHIIPLHKELRSLQQQLDKLQHENRSQE</sequence>
<proteinExistence type="predicted"/>
<dbReference type="RefSeq" id="WP_237363389.1">
    <property type="nucleotide sequence ID" value="NZ_CAKLDM010000002.1"/>
</dbReference>
<dbReference type="EMBL" id="CAKLDM010000002">
    <property type="protein sequence ID" value="CAH0541933.1"/>
    <property type="molecule type" value="Genomic_DNA"/>
</dbReference>